<dbReference type="Proteomes" id="UP000680045">
    <property type="component" value="Unassembled WGS sequence"/>
</dbReference>
<evidence type="ECO:0000256" key="5">
    <source>
        <dbReference type="ARBA" id="ARBA00023136"/>
    </source>
</evidence>
<evidence type="ECO:0000259" key="7">
    <source>
        <dbReference type="PROSITE" id="PS50850"/>
    </source>
</evidence>
<dbReference type="EMBL" id="JAGTPW010000012">
    <property type="protein sequence ID" value="MBR8644570.1"/>
    <property type="molecule type" value="Genomic_DNA"/>
</dbReference>
<comment type="caution">
    <text evidence="8">The sequence shown here is derived from an EMBL/GenBank/DDBJ whole genome shotgun (WGS) entry which is preliminary data.</text>
</comment>
<dbReference type="AlphaFoldDB" id="A0A941FHY2"/>
<gene>
    <name evidence="8" type="ORF">KEH51_08640</name>
</gene>
<proteinExistence type="predicted"/>
<evidence type="ECO:0000256" key="2">
    <source>
        <dbReference type="ARBA" id="ARBA00022448"/>
    </source>
</evidence>
<sequence length="73" mass="8680">MWMSILSGYLLKAFDWRWLFIIEGLPAVLWAFIWYKVVNDRPKDAKWLTDQEKQDMGSDPPERTGCIKTCEKL</sequence>
<comment type="subcellular location">
    <subcellularLocation>
        <location evidence="1">Cell membrane</location>
        <topology evidence="1">Multi-pass membrane protein</topology>
    </subcellularLocation>
</comment>
<dbReference type="SUPFAM" id="SSF103473">
    <property type="entry name" value="MFS general substrate transporter"/>
    <property type="match status" value="1"/>
</dbReference>
<dbReference type="GO" id="GO:0005886">
    <property type="term" value="C:plasma membrane"/>
    <property type="evidence" value="ECO:0007669"/>
    <property type="project" value="UniProtKB-SubCell"/>
</dbReference>
<feature type="domain" description="Major facilitator superfamily (MFS) profile" evidence="7">
    <location>
        <begin position="1"/>
        <end position="73"/>
    </location>
</feature>
<evidence type="ECO:0000256" key="4">
    <source>
        <dbReference type="ARBA" id="ARBA00022989"/>
    </source>
</evidence>
<keyword evidence="4 6" id="KW-1133">Transmembrane helix</keyword>
<evidence type="ECO:0000256" key="6">
    <source>
        <dbReference type="SAM" id="Phobius"/>
    </source>
</evidence>
<keyword evidence="2" id="KW-0813">Transport</keyword>
<dbReference type="Gene3D" id="1.20.1250.20">
    <property type="entry name" value="MFS general substrate transporter like domains"/>
    <property type="match status" value="1"/>
</dbReference>
<dbReference type="GO" id="GO:0022857">
    <property type="term" value="F:transmembrane transporter activity"/>
    <property type="evidence" value="ECO:0007669"/>
    <property type="project" value="InterPro"/>
</dbReference>
<feature type="transmembrane region" description="Helical" evidence="6">
    <location>
        <begin position="16"/>
        <end position="35"/>
    </location>
</feature>
<evidence type="ECO:0000256" key="1">
    <source>
        <dbReference type="ARBA" id="ARBA00004651"/>
    </source>
</evidence>
<protein>
    <recommendedName>
        <fullName evidence="7">Major facilitator superfamily (MFS) profile domain-containing protein</fullName>
    </recommendedName>
</protein>
<keyword evidence="5 6" id="KW-0472">Membrane</keyword>
<evidence type="ECO:0000256" key="3">
    <source>
        <dbReference type="ARBA" id="ARBA00022692"/>
    </source>
</evidence>
<dbReference type="InterPro" id="IPR036259">
    <property type="entry name" value="MFS_trans_sf"/>
</dbReference>
<reference evidence="8" key="1">
    <citation type="submission" date="2021-04" db="EMBL/GenBank/DDBJ databases">
        <title>Whole genome sequencing of Enterococci isolates from hospitalized patients.</title>
        <authorList>
            <person name="Ogoti B.M."/>
            <person name="Onyambu F.G."/>
        </authorList>
    </citation>
    <scope>NUCLEOTIDE SEQUENCE</scope>
    <source>
        <strain evidence="8">242</strain>
    </source>
</reference>
<evidence type="ECO:0000313" key="9">
    <source>
        <dbReference type="Proteomes" id="UP000680045"/>
    </source>
</evidence>
<evidence type="ECO:0000313" key="8">
    <source>
        <dbReference type="EMBL" id="MBR8644570.1"/>
    </source>
</evidence>
<keyword evidence="3 6" id="KW-0812">Transmembrane</keyword>
<dbReference type="PROSITE" id="PS50850">
    <property type="entry name" value="MFS"/>
    <property type="match status" value="1"/>
</dbReference>
<dbReference type="InterPro" id="IPR020846">
    <property type="entry name" value="MFS_dom"/>
</dbReference>
<organism evidence="8 9">
    <name type="scientific">Peribacillus frigoritolerans</name>
    <dbReference type="NCBI Taxonomy" id="450367"/>
    <lineage>
        <taxon>Bacteria</taxon>
        <taxon>Bacillati</taxon>
        <taxon>Bacillota</taxon>
        <taxon>Bacilli</taxon>
        <taxon>Bacillales</taxon>
        <taxon>Bacillaceae</taxon>
        <taxon>Peribacillus</taxon>
    </lineage>
</organism>
<accession>A0A941FHY2</accession>
<name>A0A941FHY2_9BACI</name>